<feature type="transmembrane region" description="Helical" evidence="1">
    <location>
        <begin position="147"/>
        <end position="164"/>
    </location>
</feature>
<dbReference type="AlphaFoldDB" id="A0A6C2UE90"/>
<sequence>MKGMVAFGLAFFSIELLASIAFWFIPAFNKHPALRWTWLASAVGYAVFVALFISVWRRTNDCIEITNESVASHSPHGRNIMMKWGEIAAIEESLQGACLKLRSMNGETIRVEYQTENLPDVLNLLERNLEHLGNNTEGAVFRKRGDFYAVHLLILVFFAGGAAWACTLGLYWGAILLLFTLPTLKAFVAEPCKVIVEPARISIQSTFRHRIIDMSDIRDVRLDLDQSRDPALAVLISGRRTNAEIKLIRFKNIFHLHLVMKHNHERTLDS</sequence>
<keyword evidence="1" id="KW-0472">Membrane</keyword>
<feature type="transmembrane region" description="Helical" evidence="1">
    <location>
        <begin position="37"/>
        <end position="56"/>
    </location>
</feature>
<keyword evidence="1" id="KW-0812">Transmembrane</keyword>
<accession>A0A6C2UE90</accession>
<dbReference type="Proteomes" id="UP000346198">
    <property type="component" value="Unassembled WGS sequence"/>
</dbReference>
<organism evidence="2 3">
    <name type="scientific">Pontiella sulfatireligans</name>
    <dbReference type="NCBI Taxonomy" id="2750658"/>
    <lineage>
        <taxon>Bacteria</taxon>
        <taxon>Pseudomonadati</taxon>
        <taxon>Kiritimatiellota</taxon>
        <taxon>Kiritimatiellia</taxon>
        <taxon>Kiritimatiellales</taxon>
        <taxon>Pontiellaceae</taxon>
        <taxon>Pontiella</taxon>
    </lineage>
</organism>
<feature type="transmembrane region" description="Helical" evidence="1">
    <location>
        <begin position="7"/>
        <end position="25"/>
    </location>
</feature>
<keyword evidence="3" id="KW-1185">Reference proteome</keyword>
<dbReference type="EMBL" id="CAAHFH010000001">
    <property type="protein sequence ID" value="VGO18438.1"/>
    <property type="molecule type" value="Genomic_DNA"/>
</dbReference>
<protein>
    <submittedName>
        <fullName evidence="2">Uncharacterized protein</fullName>
    </submittedName>
</protein>
<evidence type="ECO:0000313" key="2">
    <source>
        <dbReference type="EMBL" id="VGO18438.1"/>
    </source>
</evidence>
<reference evidence="2 3" key="1">
    <citation type="submission" date="2019-04" db="EMBL/GenBank/DDBJ databases">
        <authorList>
            <person name="Van Vliet M D."/>
        </authorList>
    </citation>
    <scope>NUCLEOTIDE SEQUENCE [LARGE SCALE GENOMIC DNA]</scope>
    <source>
        <strain evidence="2 3">F21</strain>
    </source>
</reference>
<keyword evidence="1" id="KW-1133">Transmembrane helix</keyword>
<evidence type="ECO:0000313" key="3">
    <source>
        <dbReference type="Proteomes" id="UP000346198"/>
    </source>
</evidence>
<evidence type="ECO:0000256" key="1">
    <source>
        <dbReference type="SAM" id="Phobius"/>
    </source>
</evidence>
<proteinExistence type="predicted"/>
<gene>
    <name evidence="2" type="ORF">SCARR_00491</name>
</gene>
<name>A0A6C2UE90_9BACT</name>